<sequence length="194" mass="20922">MDGFELFQLGRRLMKLGEQAIPEIGLHQMSAPTRAVIFDVFANPGSSISDITARVRFPQSQVSACVARLREAGAVETITDPADRRRTLVRPTQEALRRAEDRPPAEVDEALAGAIGSTDPVEIQRVQDALETLAGLLNPRDPRGDAEVVPGQAEIPATDTTGQKSRVERRPVGTRRADTPQGTPPGAPSDRRTG</sequence>
<evidence type="ECO:0000259" key="2">
    <source>
        <dbReference type="Pfam" id="PF13463"/>
    </source>
</evidence>
<dbReference type="InterPro" id="IPR036388">
    <property type="entry name" value="WH-like_DNA-bd_sf"/>
</dbReference>
<name>A0A937RKH8_9ACTN</name>
<protein>
    <submittedName>
        <fullName evidence="3">MarR family transcriptional regulator</fullName>
    </submittedName>
</protein>
<accession>A0A937RKH8</accession>
<dbReference type="SUPFAM" id="SSF46785">
    <property type="entry name" value="Winged helix' DNA-binding domain"/>
    <property type="match status" value="1"/>
</dbReference>
<proteinExistence type="predicted"/>
<dbReference type="GO" id="GO:0003700">
    <property type="term" value="F:DNA-binding transcription factor activity"/>
    <property type="evidence" value="ECO:0007669"/>
    <property type="project" value="InterPro"/>
</dbReference>
<dbReference type="Gene3D" id="1.10.10.10">
    <property type="entry name" value="Winged helix-like DNA-binding domain superfamily/Winged helix DNA-binding domain"/>
    <property type="match status" value="1"/>
</dbReference>
<dbReference type="AlphaFoldDB" id="A0A937RKH8"/>
<feature type="region of interest" description="Disordered" evidence="1">
    <location>
        <begin position="136"/>
        <end position="194"/>
    </location>
</feature>
<dbReference type="InterPro" id="IPR036390">
    <property type="entry name" value="WH_DNA-bd_sf"/>
</dbReference>
<keyword evidence="4" id="KW-1185">Reference proteome</keyword>
<dbReference type="Proteomes" id="UP000604475">
    <property type="component" value="Unassembled WGS sequence"/>
</dbReference>
<dbReference type="EMBL" id="JAEACQ010000290">
    <property type="protein sequence ID" value="MBL7631955.1"/>
    <property type="molecule type" value="Genomic_DNA"/>
</dbReference>
<reference evidence="3" key="1">
    <citation type="submission" date="2020-12" db="EMBL/GenBank/DDBJ databases">
        <title>Genomic characterization of non-nitrogen-fixing Frankia strains.</title>
        <authorList>
            <person name="Carlos-Shanley C."/>
            <person name="Guerra T."/>
            <person name="Hahn D."/>
        </authorList>
    </citation>
    <scope>NUCLEOTIDE SEQUENCE</scope>
    <source>
        <strain evidence="3">CN6</strain>
    </source>
</reference>
<evidence type="ECO:0000313" key="4">
    <source>
        <dbReference type="Proteomes" id="UP000604475"/>
    </source>
</evidence>
<dbReference type="InterPro" id="IPR000835">
    <property type="entry name" value="HTH_MarR-typ"/>
</dbReference>
<feature type="compositionally biased region" description="Basic and acidic residues" evidence="1">
    <location>
        <begin position="165"/>
        <end position="178"/>
    </location>
</feature>
<evidence type="ECO:0000256" key="1">
    <source>
        <dbReference type="SAM" id="MobiDB-lite"/>
    </source>
</evidence>
<feature type="domain" description="HTH marR-type" evidence="2">
    <location>
        <begin position="29"/>
        <end position="94"/>
    </location>
</feature>
<dbReference type="RefSeq" id="WP_203002534.1">
    <property type="nucleotide sequence ID" value="NZ_JADWYU010000112.1"/>
</dbReference>
<organism evidence="3 4">
    <name type="scientific">Frankia nepalensis</name>
    <dbReference type="NCBI Taxonomy" id="1836974"/>
    <lineage>
        <taxon>Bacteria</taxon>
        <taxon>Bacillati</taxon>
        <taxon>Actinomycetota</taxon>
        <taxon>Actinomycetes</taxon>
        <taxon>Frankiales</taxon>
        <taxon>Frankiaceae</taxon>
        <taxon>Frankia</taxon>
    </lineage>
</organism>
<gene>
    <name evidence="3" type="ORF">I7412_33310</name>
</gene>
<evidence type="ECO:0000313" key="3">
    <source>
        <dbReference type="EMBL" id="MBL7631955.1"/>
    </source>
</evidence>
<dbReference type="Pfam" id="PF13463">
    <property type="entry name" value="HTH_27"/>
    <property type="match status" value="1"/>
</dbReference>
<comment type="caution">
    <text evidence="3">The sequence shown here is derived from an EMBL/GenBank/DDBJ whole genome shotgun (WGS) entry which is preliminary data.</text>
</comment>